<protein>
    <submittedName>
        <fullName evidence="2">Adenylate/guanylate cyclase domain-containing protein</fullName>
    </submittedName>
</protein>
<dbReference type="SUPFAM" id="SSF55073">
    <property type="entry name" value="Nucleotide cyclase"/>
    <property type="match status" value="1"/>
</dbReference>
<keyword evidence="3" id="KW-1185">Reference proteome</keyword>
<evidence type="ECO:0000313" key="3">
    <source>
        <dbReference type="Proteomes" id="UP000321249"/>
    </source>
</evidence>
<dbReference type="InterPro" id="IPR001054">
    <property type="entry name" value="A/G_cyclase"/>
</dbReference>
<dbReference type="Gene3D" id="3.30.70.1230">
    <property type="entry name" value="Nucleotide cyclase"/>
    <property type="match status" value="1"/>
</dbReference>
<sequence>MSGAADLAKRALSRGDLIAAYDITVLAIADGDQSNEIRHQQILALARMGDTDRAMELFSAYRLDRSDDPHERAIGARLMKDRALGLAEGEARKAALEQAFAAYHAIYLDSGDPFPGINAATLALLAGDAERANALARALLEDPAVAGAGDYYMAATRAEALLLLGRMDEVAAVLATPAVHASADHGARAGTARQLARIAAHMGVTAEGLLAGLTPPRVAHFCGHMFAGDDAAEARIRGEIDRVLDAAGIGFAYGALACGADILFAEAALARGVELHVVLPFDEADFLAQSVLPGGGDWLARYHACLAGAAGSVTASPMDYFGGPEQFAYGSGMAMGLARLRARHLDAEPVQVAIWDGVAASGPAGTGADVATWQARGGRTIVIDPGPVDRALERPPPRVRSDYERMLAAILFTDFAGFSTLRETALPAFWDGVMRRVAEVLAAHEGEVECRNSWGDALYAVMPSASAAATIALELQDALAGFDFATLGLDGKGGMRVGVHYGPAYRTTDHVTGRTTFYGTEVSKAARIEPVTPPGAVFVTEPFAAILALEAADRFACRYVGRIALAKNYGQFPMYRLTRA</sequence>
<organism evidence="2 3">
    <name type="scientific">Allosphingosinicella ginsenosidimutans</name>
    <dbReference type="NCBI Taxonomy" id="1176539"/>
    <lineage>
        <taxon>Bacteria</taxon>
        <taxon>Pseudomonadati</taxon>
        <taxon>Pseudomonadota</taxon>
        <taxon>Alphaproteobacteria</taxon>
        <taxon>Sphingomonadales</taxon>
        <taxon>Sphingomonadaceae</taxon>
        <taxon>Allosphingosinicella</taxon>
    </lineage>
</organism>
<dbReference type="InterPro" id="IPR050697">
    <property type="entry name" value="Adenylyl/Guanylyl_Cyclase_3/4"/>
</dbReference>
<proteinExistence type="predicted"/>
<reference evidence="2 3" key="1">
    <citation type="journal article" date="2015" name="J. Microbiol.">
        <title>Sphingosinicella ginsenosidimutans sp. nov., with ginsenoside converting activity.</title>
        <authorList>
            <person name="Kim J.K."/>
            <person name="Kang M.S."/>
            <person name="Park S.C."/>
            <person name="Kim K.M."/>
            <person name="Choi K."/>
            <person name="Yoon M.H."/>
            <person name="Im W.T."/>
        </authorList>
    </citation>
    <scope>NUCLEOTIDE SEQUENCE [LARGE SCALE GENOMIC DNA]</scope>
    <source>
        <strain evidence="2 3">BS-11</strain>
    </source>
</reference>
<dbReference type="PROSITE" id="PS50125">
    <property type="entry name" value="GUANYLATE_CYCLASE_2"/>
    <property type="match status" value="1"/>
</dbReference>
<dbReference type="GO" id="GO:0035556">
    <property type="term" value="P:intracellular signal transduction"/>
    <property type="evidence" value="ECO:0007669"/>
    <property type="project" value="InterPro"/>
</dbReference>
<dbReference type="Pfam" id="PF00211">
    <property type="entry name" value="Guanylate_cyc"/>
    <property type="match status" value="1"/>
</dbReference>
<name>A0A5C6TVW7_9SPHN</name>
<comment type="caution">
    <text evidence="2">The sequence shown here is derived from an EMBL/GenBank/DDBJ whole genome shotgun (WGS) entry which is preliminary data.</text>
</comment>
<gene>
    <name evidence="2" type="ORF">FRZ32_13605</name>
</gene>
<dbReference type="EMBL" id="VOQQ01000001">
    <property type="protein sequence ID" value="TXC64594.1"/>
    <property type="molecule type" value="Genomic_DNA"/>
</dbReference>
<dbReference type="AlphaFoldDB" id="A0A5C6TVW7"/>
<dbReference type="GO" id="GO:0009190">
    <property type="term" value="P:cyclic nucleotide biosynthetic process"/>
    <property type="evidence" value="ECO:0007669"/>
    <property type="project" value="InterPro"/>
</dbReference>
<dbReference type="RefSeq" id="WP_147044017.1">
    <property type="nucleotide sequence ID" value="NZ_BAABIR010000001.1"/>
</dbReference>
<dbReference type="InterPro" id="IPR029787">
    <property type="entry name" value="Nucleotide_cyclase"/>
</dbReference>
<dbReference type="GO" id="GO:0004016">
    <property type="term" value="F:adenylate cyclase activity"/>
    <property type="evidence" value="ECO:0007669"/>
    <property type="project" value="UniProtKB-ARBA"/>
</dbReference>
<feature type="domain" description="Guanylate cyclase" evidence="1">
    <location>
        <begin position="409"/>
        <end position="529"/>
    </location>
</feature>
<evidence type="ECO:0000313" key="2">
    <source>
        <dbReference type="EMBL" id="TXC64594.1"/>
    </source>
</evidence>
<dbReference type="CDD" id="cd07302">
    <property type="entry name" value="CHD"/>
    <property type="match status" value="1"/>
</dbReference>
<dbReference type="OrthoDB" id="2974768at2"/>
<dbReference type="Proteomes" id="UP000321249">
    <property type="component" value="Unassembled WGS sequence"/>
</dbReference>
<dbReference type="PANTHER" id="PTHR43081">
    <property type="entry name" value="ADENYLATE CYCLASE, TERMINAL-DIFFERENTIATION SPECIFIC-RELATED"/>
    <property type="match status" value="1"/>
</dbReference>
<accession>A0A5C6TVW7</accession>
<evidence type="ECO:0000259" key="1">
    <source>
        <dbReference type="PROSITE" id="PS50125"/>
    </source>
</evidence>
<dbReference type="InterPro" id="IPR046880">
    <property type="entry name" value="TPR-S"/>
</dbReference>
<dbReference type="Pfam" id="PF20308">
    <property type="entry name" value="TPR-S"/>
    <property type="match status" value="1"/>
</dbReference>
<dbReference type="PANTHER" id="PTHR43081:SF1">
    <property type="entry name" value="ADENYLATE CYCLASE, TERMINAL-DIFFERENTIATION SPECIFIC"/>
    <property type="match status" value="1"/>
</dbReference>